<keyword evidence="8" id="KW-1185">Reference proteome</keyword>
<proteinExistence type="predicted"/>
<dbReference type="AlphaFoldDB" id="A0A9Q0MJU4"/>
<feature type="transmembrane region" description="Helical" evidence="5">
    <location>
        <begin position="110"/>
        <end position="128"/>
    </location>
</feature>
<sequence>MGFIFQPLGSVFSGLVSEPLGRKKAMILVNIPHIIAWTMLYFTSSLEEIYIAAVLLGLGVGFMEAPIITYVGEISQASIRGILTSCAGIAAMLGLFTVFLLGSIMTWREVALICLSVPLTTVIAICFVPETPMWLLSKNRPDDALKSLQWLRGWVPAKNVEKEFAEMQRYNVYSSSCGSCQKSKSVCEHPAPTFLQKLKELLRKRNLKPFVLALMCFAISQFFGITPIRPYMVQIFTIYGLPIDANWATTIIALLGMLANVVCTCIIKVTGKRKLWMVSMTGASLSCLALGTYAYNFIPAEWSSFDKHEPIAVEGNVNYIPMILFFTLAFFSSVGLSPIPWILLSEVFPFKSRAFATGITAAINYIFAFISVKTYLNFETWFSLYGIMWYYGIGGVCGLFFMYKFLPETENRTLEDIELYFTDSKRKWTDIKIVKQISKETNNRDGNSVTGCDNKAFVQNSH</sequence>
<dbReference type="Gene3D" id="1.20.1250.20">
    <property type="entry name" value="MFS general substrate transporter like domains"/>
    <property type="match status" value="1"/>
</dbReference>
<dbReference type="PANTHER" id="PTHR48021">
    <property type="match status" value="1"/>
</dbReference>
<dbReference type="InterPro" id="IPR020846">
    <property type="entry name" value="MFS_dom"/>
</dbReference>
<comment type="caution">
    <text evidence="7">The sequence shown here is derived from an EMBL/GenBank/DDBJ whole genome shotgun (WGS) entry which is preliminary data.</text>
</comment>
<reference evidence="7" key="1">
    <citation type="submission" date="2022-07" db="EMBL/GenBank/DDBJ databases">
        <authorList>
            <person name="Trinca V."/>
            <person name="Uliana J.V.C."/>
            <person name="Torres T.T."/>
            <person name="Ward R.J."/>
            <person name="Monesi N."/>
        </authorList>
    </citation>
    <scope>NUCLEOTIDE SEQUENCE</scope>
    <source>
        <strain evidence="7">HSMRA1968</strain>
        <tissue evidence="7">Whole embryos</tissue>
    </source>
</reference>
<dbReference type="InterPro" id="IPR036259">
    <property type="entry name" value="MFS_trans_sf"/>
</dbReference>
<dbReference type="InterPro" id="IPR005828">
    <property type="entry name" value="MFS_sugar_transport-like"/>
</dbReference>
<keyword evidence="2 5" id="KW-0812">Transmembrane</keyword>
<dbReference type="PROSITE" id="PS00217">
    <property type="entry name" value="SUGAR_TRANSPORT_2"/>
    <property type="match status" value="1"/>
</dbReference>
<evidence type="ECO:0000256" key="5">
    <source>
        <dbReference type="SAM" id="Phobius"/>
    </source>
</evidence>
<dbReference type="GO" id="GO:0016020">
    <property type="term" value="C:membrane"/>
    <property type="evidence" value="ECO:0007669"/>
    <property type="project" value="UniProtKB-SubCell"/>
</dbReference>
<feature type="transmembrane region" description="Helical" evidence="5">
    <location>
        <begin position="382"/>
        <end position="403"/>
    </location>
</feature>
<dbReference type="Proteomes" id="UP001151699">
    <property type="component" value="Unassembled WGS sequence"/>
</dbReference>
<evidence type="ECO:0000256" key="3">
    <source>
        <dbReference type="ARBA" id="ARBA00022989"/>
    </source>
</evidence>
<evidence type="ECO:0000256" key="2">
    <source>
        <dbReference type="ARBA" id="ARBA00022692"/>
    </source>
</evidence>
<feature type="transmembrane region" description="Helical" evidence="5">
    <location>
        <begin position="245"/>
        <end position="263"/>
    </location>
</feature>
<dbReference type="InterPro" id="IPR005829">
    <property type="entry name" value="Sugar_transporter_CS"/>
</dbReference>
<dbReference type="PROSITE" id="PS50850">
    <property type="entry name" value="MFS"/>
    <property type="match status" value="1"/>
</dbReference>
<evidence type="ECO:0000256" key="1">
    <source>
        <dbReference type="ARBA" id="ARBA00004141"/>
    </source>
</evidence>
<dbReference type="InterPro" id="IPR050549">
    <property type="entry name" value="MFS_Trehalose_Transporter"/>
</dbReference>
<accession>A0A9Q0MJU4</accession>
<feature type="transmembrane region" description="Helical" evidence="5">
    <location>
        <begin position="355"/>
        <end position="376"/>
    </location>
</feature>
<keyword evidence="4 5" id="KW-0472">Membrane</keyword>
<dbReference type="SUPFAM" id="SSF103473">
    <property type="entry name" value="MFS general substrate transporter"/>
    <property type="match status" value="1"/>
</dbReference>
<dbReference type="GO" id="GO:0022857">
    <property type="term" value="F:transmembrane transporter activity"/>
    <property type="evidence" value="ECO:0007669"/>
    <property type="project" value="InterPro"/>
</dbReference>
<organism evidence="7 8">
    <name type="scientific">Pseudolycoriella hygida</name>
    <dbReference type="NCBI Taxonomy" id="35572"/>
    <lineage>
        <taxon>Eukaryota</taxon>
        <taxon>Metazoa</taxon>
        <taxon>Ecdysozoa</taxon>
        <taxon>Arthropoda</taxon>
        <taxon>Hexapoda</taxon>
        <taxon>Insecta</taxon>
        <taxon>Pterygota</taxon>
        <taxon>Neoptera</taxon>
        <taxon>Endopterygota</taxon>
        <taxon>Diptera</taxon>
        <taxon>Nematocera</taxon>
        <taxon>Sciaroidea</taxon>
        <taxon>Sciaridae</taxon>
        <taxon>Pseudolycoriella</taxon>
    </lineage>
</organism>
<evidence type="ECO:0000259" key="6">
    <source>
        <dbReference type="PROSITE" id="PS50850"/>
    </source>
</evidence>
<feature type="transmembrane region" description="Helical" evidence="5">
    <location>
        <begin position="275"/>
        <end position="298"/>
    </location>
</feature>
<keyword evidence="3 5" id="KW-1133">Transmembrane helix</keyword>
<dbReference type="PANTHER" id="PTHR48021:SF39">
    <property type="entry name" value="MAJOR FACILITATOR SUPERFAMILY (MFS) PROFILE DOMAIN-CONTAINING PROTEIN"/>
    <property type="match status" value="1"/>
</dbReference>
<feature type="transmembrane region" description="Helical" evidence="5">
    <location>
        <begin position="207"/>
        <end position="225"/>
    </location>
</feature>
<evidence type="ECO:0000313" key="8">
    <source>
        <dbReference type="Proteomes" id="UP001151699"/>
    </source>
</evidence>
<dbReference type="FunFam" id="1.20.1250.20:FF:000249">
    <property type="entry name" value="facilitated trehalose transporter Tret1"/>
    <property type="match status" value="1"/>
</dbReference>
<feature type="domain" description="Major facilitator superfamily (MFS) profile" evidence="6">
    <location>
        <begin position="1"/>
        <end position="410"/>
    </location>
</feature>
<evidence type="ECO:0000256" key="4">
    <source>
        <dbReference type="ARBA" id="ARBA00023136"/>
    </source>
</evidence>
<dbReference type="OrthoDB" id="6133115at2759"/>
<feature type="transmembrane region" description="Helical" evidence="5">
    <location>
        <begin position="318"/>
        <end position="343"/>
    </location>
</feature>
<name>A0A9Q0MJU4_9DIPT</name>
<protein>
    <submittedName>
        <fullName evidence="7">Facilitated trehalose transporter Tret1</fullName>
    </submittedName>
</protein>
<feature type="transmembrane region" description="Helical" evidence="5">
    <location>
        <begin position="49"/>
        <end position="70"/>
    </location>
</feature>
<comment type="subcellular location">
    <subcellularLocation>
        <location evidence="1">Membrane</location>
        <topology evidence="1">Multi-pass membrane protein</topology>
    </subcellularLocation>
</comment>
<evidence type="ECO:0000313" key="7">
    <source>
        <dbReference type="EMBL" id="KAJ6630895.1"/>
    </source>
</evidence>
<dbReference type="EMBL" id="WJQU01002750">
    <property type="protein sequence ID" value="KAJ6630895.1"/>
    <property type="molecule type" value="Genomic_DNA"/>
</dbReference>
<feature type="transmembrane region" description="Helical" evidence="5">
    <location>
        <begin position="82"/>
        <end position="104"/>
    </location>
</feature>
<gene>
    <name evidence="7" type="primary">Tret1_0</name>
    <name evidence="7" type="ORF">Bhyg_16062</name>
</gene>
<dbReference type="Pfam" id="PF00083">
    <property type="entry name" value="Sugar_tr"/>
    <property type="match status" value="1"/>
</dbReference>